<name>A0A0F9WD00_9ZZZZ</name>
<dbReference type="AlphaFoldDB" id="A0A0F9WD00"/>
<accession>A0A0F9WD00</accession>
<gene>
    <name evidence="2" type="ORF">LCGC14_0296570</name>
</gene>
<evidence type="ECO:0000313" key="2">
    <source>
        <dbReference type="EMBL" id="KKN83721.1"/>
    </source>
</evidence>
<evidence type="ECO:0000256" key="1">
    <source>
        <dbReference type="SAM" id="MobiDB-lite"/>
    </source>
</evidence>
<organism evidence="2">
    <name type="scientific">marine sediment metagenome</name>
    <dbReference type="NCBI Taxonomy" id="412755"/>
    <lineage>
        <taxon>unclassified sequences</taxon>
        <taxon>metagenomes</taxon>
        <taxon>ecological metagenomes</taxon>
    </lineage>
</organism>
<comment type="caution">
    <text evidence="2">The sequence shown here is derived from an EMBL/GenBank/DDBJ whole genome shotgun (WGS) entry which is preliminary data.</text>
</comment>
<proteinExistence type="predicted"/>
<reference evidence="2" key="1">
    <citation type="journal article" date="2015" name="Nature">
        <title>Complex archaea that bridge the gap between prokaryotes and eukaryotes.</title>
        <authorList>
            <person name="Spang A."/>
            <person name="Saw J.H."/>
            <person name="Jorgensen S.L."/>
            <person name="Zaremba-Niedzwiedzka K."/>
            <person name="Martijn J."/>
            <person name="Lind A.E."/>
            <person name="van Eijk R."/>
            <person name="Schleper C."/>
            <person name="Guy L."/>
            <person name="Ettema T.J."/>
        </authorList>
    </citation>
    <scope>NUCLEOTIDE SEQUENCE</scope>
</reference>
<feature type="compositionally biased region" description="Basic and acidic residues" evidence="1">
    <location>
        <begin position="128"/>
        <end position="138"/>
    </location>
</feature>
<dbReference type="EMBL" id="LAZR01000181">
    <property type="protein sequence ID" value="KKN83721.1"/>
    <property type="molecule type" value="Genomic_DNA"/>
</dbReference>
<protein>
    <submittedName>
        <fullName evidence="2">Uncharacterized protein</fullName>
    </submittedName>
</protein>
<feature type="region of interest" description="Disordered" evidence="1">
    <location>
        <begin position="94"/>
        <end position="138"/>
    </location>
</feature>
<feature type="compositionally biased region" description="Basic residues" evidence="1">
    <location>
        <begin position="116"/>
        <end position="127"/>
    </location>
</feature>
<sequence>MDLKKVLITTSISLTLLISTSIKANDYERSNIYKNFSAYINQSKPIDSKYKFDKSALNDLSTAMQKINLASATARNNQLNKQFEWWLSRRDDGFVSNERHGPNHGCVGGGNGSRNKANHKKRKKRGSGRHDDCGGSDN</sequence>